<organism evidence="6 7">
    <name type="scientific">Janthinobacterium lividum</name>
    <dbReference type="NCBI Taxonomy" id="29581"/>
    <lineage>
        <taxon>Bacteria</taxon>
        <taxon>Pseudomonadati</taxon>
        <taxon>Pseudomonadota</taxon>
        <taxon>Betaproteobacteria</taxon>
        <taxon>Burkholderiales</taxon>
        <taxon>Oxalobacteraceae</taxon>
        <taxon>Janthinobacterium</taxon>
    </lineage>
</organism>
<dbReference type="InterPro" id="IPR000160">
    <property type="entry name" value="GGDEF_dom"/>
</dbReference>
<protein>
    <recommendedName>
        <fullName evidence="1">diguanylate cyclase</fullName>
        <ecNumber evidence="1">2.7.7.65</ecNumber>
    </recommendedName>
</protein>
<feature type="domain" description="GGDEF" evidence="5">
    <location>
        <begin position="439"/>
        <end position="579"/>
    </location>
</feature>
<dbReference type="GO" id="GO:0052621">
    <property type="term" value="F:diguanylate cyclase activity"/>
    <property type="evidence" value="ECO:0007669"/>
    <property type="project" value="UniProtKB-EC"/>
</dbReference>
<keyword evidence="3" id="KW-1133">Transmembrane helix</keyword>
<evidence type="ECO:0000256" key="2">
    <source>
        <dbReference type="ARBA" id="ARBA00034247"/>
    </source>
</evidence>
<evidence type="ECO:0000256" key="1">
    <source>
        <dbReference type="ARBA" id="ARBA00012528"/>
    </source>
</evidence>
<dbReference type="NCBIfam" id="TIGR00254">
    <property type="entry name" value="GGDEF"/>
    <property type="match status" value="1"/>
</dbReference>
<dbReference type="CDD" id="cd01949">
    <property type="entry name" value="GGDEF"/>
    <property type="match status" value="1"/>
</dbReference>
<dbReference type="PANTHER" id="PTHR45138">
    <property type="entry name" value="REGULATORY COMPONENTS OF SENSORY TRANSDUCTION SYSTEM"/>
    <property type="match status" value="1"/>
</dbReference>
<accession>A0AB38C330</accession>
<dbReference type="Gene3D" id="3.30.70.270">
    <property type="match status" value="1"/>
</dbReference>
<dbReference type="Proteomes" id="UP000182489">
    <property type="component" value="Unassembled WGS sequence"/>
</dbReference>
<feature type="transmembrane region" description="Helical" evidence="3">
    <location>
        <begin position="345"/>
        <end position="369"/>
    </location>
</feature>
<evidence type="ECO:0000313" key="6">
    <source>
        <dbReference type="EMBL" id="SFX12406.1"/>
    </source>
</evidence>
<dbReference type="GO" id="GO:1902201">
    <property type="term" value="P:negative regulation of bacterial-type flagellum-dependent cell motility"/>
    <property type="evidence" value="ECO:0007669"/>
    <property type="project" value="TreeGrafter"/>
</dbReference>
<proteinExistence type="predicted"/>
<dbReference type="SMART" id="SM00267">
    <property type="entry name" value="GGDEF"/>
    <property type="match status" value="1"/>
</dbReference>
<dbReference type="GO" id="GO:0043709">
    <property type="term" value="P:cell adhesion involved in single-species biofilm formation"/>
    <property type="evidence" value="ECO:0007669"/>
    <property type="project" value="TreeGrafter"/>
</dbReference>
<evidence type="ECO:0000259" key="5">
    <source>
        <dbReference type="PROSITE" id="PS50887"/>
    </source>
</evidence>
<dbReference type="FunFam" id="3.30.70.270:FF:000001">
    <property type="entry name" value="Diguanylate cyclase domain protein"/>
    <property type="match status" value="1"/>
</dbReference>
<dbReference type="EC" id="2.7.7.65" evidence="1"/>
<dbReference type="InterPro" id="IPR043128">
    <property type="entry name" value="Rev_trsase/Diguanyl_cyclase"/>
</dbReference>
<dbReference type="AlphaFoldDB" id="A0AB38C330"/>
<evidence type="ECO:0000313" key="7">
    <source>
        <dbReference type="Proteomes" id="UP000182489"/>
    </source>
</evidence>
<name>A0AB38C330_9BURK</name>
<dbReference type="GO" id="GO:0005886">
    <property type="term" value="C:plasma membrane"/>
    <property type="evidence" value="ECO:0007669"/>
    <property type="project" value="TreeGrafter"/>
</dbReference>
<dbReference type="PROSITE" id="PS50887">
    <property type="entry name" value="GGDEF"/>
    <property type="match status" value="1"/>
</dbReference>
<reference evidence="6 7" key="1">
    <citation type="submission" date="2016-11" db="EMBL/GenBank/DDBJ databases">
        <authorList>
            <person name="Varghese N."/>
            <person name="Submissions S."/>
        </authorList>
    </citation>
    <scope>NUCLEOTIDE SEQUENCE [LARGE SCALE GENOMIC DNA]</scope>
    <source>
        <strain evidence="6 7">NFR18</strain>
    </source>
</reference>
<dbReference type="EMBL" id="FPKH01000001">
    <property type="protein sequence ID" value="SFX12406.1"/>
    <property type="molecule type" value="Genomic_DNA"/>
</dbReference>
<dbReference type="RefSeq" id="WP_254798334.1">
    <property type="nucleotide sequence ID" value="NZ_FPKH01000001.1"/>
</dbReference>
<gene>
    <name evidence="6" type="ORF">SAMN03097694_0820</name>
</gene>
<keyword evidence="3" id="KW-0472">Membrane</keyword>
<dbReference type="InterPro" id="IPR029787">
    <property type="entry name" value="Nucleotide_cyclase"/>
</dbReference>
<dbReference type="InterPro" id="IPR050469">
    <property type="entry name" value="Diguanylate_Cyclase"/>
</dbReference>
<feature type="signal peptide" evidence="4">
    <location>
        <begin position="1"/>
        <end position="32"/>
    </location>
</feature>
<evidence type="ECO:0000256" key="3">
    <source>
        <dbReference type="SAM" id="Phobius"/>
    </source>
</evidence>
<keyword evidence="4" id="KW-0732">Signal</keyword>
<comment type="catalytic activity">
    <reaction evidence="2">
        <text>2 GTP = 3',3'-c-di-GMP + 2 diphosphate</text>
        <dbReference type="Rhea" id="RHEA:24898"/>
        <dbReference type="ChEBI" id="CHEBI:33019"/>
        <dbReference type="ChEBI" id="CHEBI:37565"/>
        <dbReference type="ChEBI" id="CHEBI:58805"/>
        <dbReference type="EC" id="2.7.7.65"/>
    </reaction>
</comment>
<feature type="chain" id="PRO_5044210476" description="diguanylate cyclase" evidence="4">
    <location>
        <begin position="33"/>
        <end position="579"/>
    </location>
</feature>
<dbReference type="PANTHER" id="PTHR45138:SF9">
    <property type="entry name" value="DIGUANYLATE CYCLASE DGCM-RELATED"/>
    <property type="match status" value="1"/>
</dbReference>
<comment type="caution">
    <text evidence="6">The sequence shown here is derived from an EMBL/GenBank/DDBJ whole genome shotgun (WGS) entry which is preliminary data.</text>
</comment>
<evidence type="ECO:0000256" key="4">
    <source>
        <dbReference type="SAM" id="SignalP"/>
    </source>
</evidence>
<sequence length="579" mass="64422">MPCPYLTRLRAAIRLPCLSFLLWLCCNAPVHAQDLTEISAPRFAPRQVLVLYSLGSDASSQWQTLIHKGMSAELANENWRLAPGIYEERLDSVRVGEQPAIAGLETYLQTKYRMVRFDAIITENYLAAQFLSQHPTLFPGVPRYYVNQGRQDWVPADGINLDVRHDFGKAIAVMLQVTPRLRHIAVVGDGSARGQAWIAAIRAAIAPYQDRLKVEFWDHLSQEELWRRTGTLGEGSAIYLLPVYRDELGQRTTPPVMARDLASRSAVPIFTSVESLILPGVVGGYVISGEKVGRTIARILLGRTPDPDGMQAYIFDDAAVQRFGLRNLPGEARILNRPQGVWAQYHWQIIAGLSLIALQAALITALLLAQRSRRASVATLHAERDMLEERVLQRTLELLVANSRLEQQATTDPLTGLGNRRMMTLRLTEELERAQRFGHTLSLLMIDIDHFKRINDGHGHDAGDRAIAAVAQVLRSVTRGMDTAARFGGEEFVLLMPETPLPVALEAAERLRLAAAGLRVECDDGKLVSLTISIGVTSNTPQPTAPVRREADHLTDLLIRADQALYRAKRGGRDRVEWS</sequence>
<dbReference type="SUPFAM" id="SSF55073">
    <property type="entry name" value="Nucleotide cyclase"/>
    <property type="match status" value="1"/>
</dbReference>
<dbReference type="Pfam" id="PF00990">
    <property type="entry name" value="GGDEF"/>
    <property type="match status" value="1"/>
</dbReference>
<keyword evidence="3" id="KW-0812">Transmembrane</keyword>